<protein>
    <submittedName>
        <fullName evidence="3">Methyltransferase family protein</fullName>
    </submittedName>
</protein>
<gene>
    <name evidence="3" type="ORF">MECH1_V1_3074</name>
</gene>
<feature type="coiled-coil region" evidence="1">
    <location>
        <begin position="474"/>
        <end position="501"/>
    </location>
</feature>
<dbReference type="Gene3D" id="3.40.50.150">
    <property type="entry name" value="Vaccinia Virus protein VP39"/>
    <property type="match status" value="1"/>
</dbReference>
<reference evidence="3 4" key="1">
    <citation type="submission" date="2024-04" db="EMBL/GenBank/DDBJ databases">
        <authorList>
            <person name="Cremers G."/>
        </authorList>
    </citation>
    <scope>NUCLEOTIDE SEQUENCE [LARGE SCALE GENOMIC DNA]</scope>
    <source>
        <strain evidence="3">MeCH1-AG</strain>
    </source>
</reference>
<evidence type="ECO:0000313" key="3">
    <source>
        <dbReference type="EMBL" id="CAL1241850.1"/>
    </source>
</evidence>
<keyword evidence="3" id="KW-0489">Methyltransferase</keyword>
<sequence length="512" mass="56151">MQTWTEGYVTELNYTHGYYRELSPSLQRLALLAAGYAPPPDNGAYLELGFGQGLSAVIHAAATPCPLWGTDFNPDHTGHAQSLAQAAGVAAQLLDDSFAELVERQDLPSFQYIGLHGIWSWISDKNREHIVTLLRRHLAVGGVAYVSYNALPGWSSGLALRHLLTLHAETAGAESQGMAGRVEAALAFAEELLEKGAAYFKANPLAVERLKRIRGQNRNYVAHEYFNGHWVPMAFSELAEWLSPAKLSFAASAHLIDHVDLVNLTPEAQAMLAGISHPILRQSIRDYFVNQSFRRDLFVRGARRLSPLEQQEEWLATGFALLTAAADVPLRIAGALGEVGLQETVYRPLIDAMARQGYRPRTFAQLREELPQLSFGQLGQALLLLVGAGHAHPAQPEPVVKRVQARTAALNLELCKRARSSGEINFLASPVIGAGVPVPRFHQLFLLARGKGQKTPEDWAQFVWSLLSAQGHRLIKEGKTLDSAEDNIAELTRQAVEFADKRLPVLKGLGIA</sequence>
<proteinExistence type="predicted"/>
<keyword evidence="4" id="KW-1185">Reference proteome</keyword>
<dbReference type="GO" id="GO:0032259">
    <property type="term" value="P:methylation"/>
    <property type="evidence" value="ECO:0007669"/>
    <property type="project" value="UniProtKB-KW"/>
</dbReference>
<keyword evidence="3" id="KW-0808">Transferase</keyword>
<feature type="domain" description="Methyltransferase regulatory" evidence="2">
    <location>
        <begin position="217"/>
        <end position="300"/>
    </location>
</feature>
<dbReference type="Proteomes" id="UP001497493">
    <property type="component" value="Chromosome"/>
</dbReference>
<dbReference type="RefSeq" id="WP_348758328.1">
    <property type="nucleotide sequence ID" value="NZ_OZ026884.1"/>
</dbReference>
<dbReference type="InterPro" id="IPR018773">
    <property type="entry name" value="MeTrfase_reg_dom_prd"/>
</dbReference>
<name>A0ABM9NMH4_9GAMM</name>
<dbReference type="EMBL" id="OZ026884">
    <property type="protein sequence ID" value="CAL1241850.1"/>
    <property type="molecule type" value="Genomic_DNA"/>
</dbReference>
<dbReference type="SUPFAM" id="SSF53335">
    <property type="entry name" value="S-adenosyl-L-methionine-dependent methyltransferases"/>
    <property type="match status" value="1"/>
</dbReference>
<evidence type="ECO:0000313" key="4">
    <source>
        <dbReference type="Proteomes" id="UP001497493"/>
    </source>
</evidence>
<accession>A0ABM9NMH4</accession>
<dbReference type="GO" id="GO:0008168">
    <property type="term" value="F:methyltransferase activity"/>
    <property type="evidence" value="ECO:0007669"/>
    <property type="project" value="UniProtKB-KW"/>
</dbReference>
<organism evidence="3 4">
    <name type="scientific">Candidatus Methylocalor cossyra</name>
    <dbReference type="NCBI Taxonomy" id="3108543"/>
    <lineage>
        <taxon>Bacteria</taxon>
        <taxon>Pseudomonadati</taxon>
        <taxon>Pseudomonadota</taxon>
        <taxon>Gammaproteobacteria</taxon>
        <taxon>Methylococcales</taxon>
        <taxon>Methylococcaceae</taxon>
        <taxon>Candidatus Methylocalor</taxon>
    </lineage>
</organism>
<keyword evidence="1" id="KW-0175">Coiled coil</keyword>
<dbReference type="Pfam" id="PF10119">
    <property type="entry name" value="MethyTransf_Reg"/>
    <property type="match status" value="1"/>
</dbReference>
<dbReference type="InterPro" id="IPR029063">
    <property type="entry name" value="SAM-dependent_MTases_sf"/>
</dbReference>
<evidence type="ECO:0000256" key="1">
    <source>
        <dbReference type="SAM" id="Coils"/>
    </source>
</evidence>
<evidence type="ECO:0000259" key="2">
    <source>
        <dbReference type="Pfam" id="PF10119"/>
    </source>
</evidence>